<evidence type="ECO:0000256" key="1">
    <source>
        <dbReference type="ARBA" id="ARBA00004141"/>
    </source>
</evidence>
<accession>A0A1H9MC56</accession>
<feature type="transmembrane region" description="Helical" evidence="7">
    <location>
        <begin position="291"/>
        <end position="310"/>
    </location>
</feature>
<evidence type="ECO:0000256" key="3">
    <source>
        <dbReference type="ARBA" id="ARBA00022692"/>
    </source>
</evidence>
<protein>
    <submittedName>
        <fullName evidence="9">Rhomboid family peptidase. Serine peptidase. MEROPS family S54</fullName>
    </submittedName>
</protein>
<dbReference type="STRING" id="571933.SAMN05216362_1608"/>
<feature type="transmembrane region" description="Helical" evidence="7">
    <location>
        <begin position="268"/>
        <end position="285"/>
    </location>
</feature>
<feature type="transmembrane region" description="Helical" evidence="7">
    <location>
        <begin position="178"/>
        <end position="201"/>
    </location>
</feature>
<evidence type="ECO:0000256" key="2">
    <source>
        <dbReference type="ARBA" id="ARBA00009045"/>
    </source>
</evidence>
<dbReference type="InterPro" id="IPR035952">
    <property type="entry name" value="Rhomboid-like_sf"/>
</dbReference>
<comment type="similarity">
    <text evidence="2">Belongs to the peptidase S54 family.</text>
</comment>
<evidence type="ECO:0000313" key="9">
    <source>
        <dbReference type="EMBL" id="SER21212.1"/>
    </source>
</evidence>
<dbReference type="PANTHER" id="PTHR43731">
    <property type="entry name" value="RHOMBOID PROTEASE"/>
    <property type="match status" value="1"/>
</dbReference>
<keyword evidence="5 7" id="KW-1133">Transmembrane helix</keyword>
<gene>
    <name evidence="9" type="ORF">SAMN05216362_1608</name>
</gene>
<feature type="domain" description="Peptidase S54 rhomboid" evidence="8">
    <location>
        <begin position="227"/>
        <end position="360"/>
    </location>
</feature>
<dbReference type="RefSeq" id="WP_091776087.1">
    <property type="nucleotide sequence ID" value="NZ_FOES01000060.1"/>
</dbReference>
<name>A0A1H9MC56_9BACI</name>
<reference evidence="9 10" key="1">
    <citation type="submission" date="2016-10" db="EMBL/GenBank/DDBJ databases">
        <authorList>
            <person name="de Groot N.N."/>
        </authorList>
    </citation>
    <scope>NUCLEOTIDE SEQUENCE [LARGE SCALE GENOMIC DNA]</scope>
    <source>
        <strain evidence="9 10">DSM 21633</strain>
    </source>
</reference>
<evidence type="ECO:0000256" key="4">
    <source>
        <dbReference type="ARBA" id="ARBA00022801"/>
    </source>
</evidence>
<dbReference type="Gene3D" id="1.20.1540.10">
    <property type="entry name" value="Rhomboid-like"/>
    <property type="match status" value="1"/>
</dbReference>
<keyword evidence="6 7" id="KW-0472">Membrane</keyword>
<sequence length="394" mass="45582">MFVTERYTLMKVLNHLLENQYRLVYKSEERDEYILQKIEKKHNHIIRLMHRTYDWSNQMTRDVEQRISTILRQRQLLSGKNIHFHFVYISDLVPVDDWENLKKTRPIRHNKSVDLTVYYLDQESRGEEWERFSNQLEGLNSELLNQLPSTEEQERQSIYLEQKIHANLFKKQKEFERVFSFGKTRLTFLLLAINVFIFMLIENSGGSTNVQNLVDWGAKYNPYIADGEYWRIVTSMFLHIGILHLIMNMIALYYLGDLTEKIYGTKRFFFIYFLAGIFGSVASFATNDSVAAGASGAIFGLFGALLFFGLHYREIFFKTMGINLIIVIGINILFGLSVPQIDNGAHIGGLIGGFMASQVVHLPKKKSPIIQIITGVIILVTIVIMFTLGLGKVK</sequence>
<evidence type="ECO:0000256" key="7">
    <source>
        <dbReference type="SAM" id="Phobius"/>
    </source>
</evidence>
<dbReference type="AlphaFoldDB" id="A0A1H9MC56"/>
<evidence type="ECO:0000259" key="8">
    <source>
        <dbReference type="Pfam" id="PF01694"/>
    </source>
</evidence>
<dbReference type="InterPro" id="IPR050925">
    <property type="entry name" value="Rhomboid_protease_S54"/>
</dbReference>
<dbReference type="EMBL" id="FOES01000060">
    <property type="protein sequence ID" value="SER21212.1"/>
    <property type="molecule type" value="Genomic_DNA"/>
</dbReference>
<evidence type="ECO:0000256" key="5">
    <source>
        <dbReference type="ARBA" id="ARBA00022989"/>
    </source>
</evidence>
<feature type="transmembrane region" description="Helical" evidence="7">
    <location>
        <begin position="236"/>
        <end position="256"/>
    </location>
</feature>
<dbReference type="SUPFAM" id="SSF144091">
    <property type="entry name" value="Rhomboid-like"/>
    <property type="match status" value="1"/>
</dbReference>
<dbReference type="InterPro" id="IPR022764">
    <property type="entry name" value="Peptidase_S54_rhomboid_dom"/>
</dbReference>
<feature type="transmembrane region" description="Helical" evidence="7">
    <location>
        <begin position="322"/>
        <end position="338"/>
    </location>
</feature>
<keyword evidence="3 7" id="KW-0812">Transmembrane</keyword>
<dbReference type="OrthoDB" id="9813074at2"/>
<keyword evidence="4" id="KW-0378">Hydrolase</keyword>
<organism evidence="9 10">
    <name type="scientific">Piscibacillus halophilus</name>
    <dbReference type="NCBI Taxonomy" id="571933"/>
    <lineage>
        <taxon>Bacteria</taxon>
        <taxon>Bacillati</taxon>
        <taxon>Bacillota</taxon>
        <taxon>Bacilli</taxon>
        <taxon>Bacillales</taxon>
        <taxon>Bacillaceae</taxon>
        <taxon>Piscibacillus</taxon>
    </lineage>
</organism>
<dbReference type="Pfam" id="PF01694">
    <property type="entry name" value="Rhomboid"/>
    <property type="match status" value="1"/>
</dbReference>
<dbReference type="Proteomes" id="UP000199427">
    <property type="component" value="Unassembled WGS sequence"/>
</dbReference>
<keyword evidence="10" id="KW-1185">Reference proteome</keyword>
<comment type="subcellular location">
    <subcellularLocation>
        <location evidence="1">Membrane</location>
        <topology evidence="1">Multi-pass membrane protein</topology>
    </subcellularLocation>
</comment>
<evidence type="ECO:0000313" key="10">
    <source>
        <dbReference type="Proteomes" id="UP000199427"/>
    </source>
</evidence>
<proteinExistence type="inferred from homology"/>
<evidence type="ECO:0000256" key="6">
    <source>
        <dbReference type="ARBA" id="ARBA00023136"/>
    </source>
</evidence>
<dbReference type="PANTHER" id="PTHR43731:SF14">
    <property type="entry name" value="PRESENILIN-ASSOCIATED RHOMBOID-LIKE PROTEIN, MITOCHONDRIAL"/>
    <property type="match status" value="1"/>
</dbReference>
<dbReference type="GO" id="GO:0004252">
    <property type="term" value="F:serine-type endopeptidase activity"/>
    <property type="evidence" value="ECO:0007669"/>
    <property type="project" value="InterPro"/>
</dbReference>
<feature type="transmembrane region" description="Helical" evidence="7">
    <location>
        <begin position="369"/>
        <end position="391"/>
    </location>
</feature>
<dbReference type="GO" id="GO:0016020">
    <property type="term" value="C:membrane"/>
    <property type="evidence" value="ECO:0007669"/>
    <property type="project" value="UniProtKB-SubCell"/>
</dbReference>